<evidence type="ECO:0000313" key="4">
    <source>
        <dbReference type="Proteomes" id="UP001206483"/>
    </source>
</evidence>
<gene>
    <name evidence="3" type="ORF">FHR36_006013</name>
</gene>
<dbReference type="InterPro" id="IPR008928">
    <property type="entry name" value="6-hairpin_glycosidase_sf"/>
</dbReference>
<dbReference type="SUPFAM" id="SSF48208">
    <property type="entry name" value="Six-hairpin glycosidases"/>
    <property type="match status" value="1"/>
</dbReference>
<accession>A0ABT1J5W4</accession>
<sequence>MNAPDTRRMYSDSIAGYVTSYDPAHDRFGLRTSDGREFTIHLNGFLSSEIVRNLGDGPRDTGEATRDMLAEGRYVFVYGLFYRWDGGERIEARQITFPETSRGNYVFEHPNWWVQQAAEIADFYLRGHFPDGPGKDGRYDWRSFRTRLTLSGTHVPDFTGEDVRQETDTISRLVYGLATAFMLTGEERFLNAAESGTEYLREHMRVADDAEGVVYWYHGIDISEAGQRKVYASEFGDDFDAIPMYEQIYALAGPTQTYRITGDPRILDDIDRTVALFERFFRDEDQGGFFSHLDPITMDPRADSLGRNRSRKNWNSIGDHAPAYLINAYLATGREDFSKLLEETADTIAERFPDEPVSPFVQERFHGDWSADRTWGWQQNRAVVGHNLKIAWNLTRIRALHDKARYSELAERIAELMPAVGSDQQRGGWYDVVERVADPDTGAHHLVWHDRKAWWQQEQAILAYLVLAGVSGDPEHRRLARESAAFYNAFFLDYDDGGVYFNVLANGIPYLVGTERLKGSHSMAGYHALELCYLAAAYTGLLITSAPLTLHFRPQPGAFPDHLLRVAPDLLPYGSVQLARVWIDDEPYEDFDPKQLTVRLPLSSRPLKVRVEIEPADMRLRVSSDFDGKTAHIHCEGVIDREELEKFRRCLTEALSVEPRRVEFHLCKVTEIGRPAINELLFQRAKMGLEVDFVIVGCSLPEVTSALLATDAFLVDEDRTCVTD</sequence>
<proteinExistence type="inferred from homology"/>
<dbReference type="Proteomes" id="UP001206483">
    <property type="component" value="Unassembled WGS sequence"/>
</dbReference>
<comment type="similarity">
    <text evidence="1">Belongs to the N-acylglucosamine 2-epimerase family.</text>
</comment>
<organism evidence="3 4">
    <name type="scientific">Kitasatospora paracochleata</name>
    <dbReference type="NCBI Taxonomy" id="58354"/>
    <lineage>
        <taxon>Bacteria</taxon>
        <taxon>Bacillati</taxon>
        <taxon>Actinomycetota</taxon>
        <taxon>Actinomycetes</taxon>
        <taxon>Kitasatosporales</taxon>
        <taxon>Streptomycetaceae</taxon>
        <taxon>Kitasatospora</taxon>
    </lineage>
</organism>
<dbReference type="InterPro" id="IPR012341">
    <property type="entry name" value="6hp_glycosidase-like_sf"/>
</dbReference>
<name>A0ABT1J5W4_9ACTN</name>
<dbReference type="RefSeq" id="WP_253802257.1">
    <property type="nucleotide sequence ID" value="NZ_BAAAUB010000052.1"/>
</dbReference>
<reference evidence="3 4" key="1">
    <citation type="submission" date="2022-06" db="EMBL/GenBank/DDBJ databases">
        <title>Sequencing the genomes of 1000 actinobacteria strains.</title>
        <authorList>
            <person name="Klenk H.-P."/>
        </authorList>
    </citation>
    <scope>NUCLEOTIDE SEQUENCE [LARGE SCALE GENOMIC DNA]</scope>
    <source>
        <strain evidence="3 4">DSM 41656</strain>
    </source>
</reference>
<evidence type="ECO:0000256" key="2">
    <source>
        <dbReference type="ARBA" id="ARBA00023235"/>
    </source>
</evidence>
<dbReference type="InterPro" id="IPR010819">
    <property type="entry name" value="AGE/CE"/>
</dbReference>
<dbReference type="Pfam" id="PF07221">
    <property type="entry name" value="GlcNAc_2-epim"/>
    <property type="match status" value="1"/>
</dbReference>
<keyword evidence="4" id="KW-1185">Reference proteome</keyword>
<keyword evidence="2" id="KW-0413">Isomerase</keyword>
<comment type="caution">
    <text evidence="3">The sequence shown here is derived from an EMBL/GenBank/DDBJ whole genome shotgun (WGS) entry which is preliminary data.</text>
</comment>
<dbReference type="Gene3D" id="1.50.10.10">
    <property type="match status" value="1"/>
</dbReference>
<protein>
    <submittedName>
        <fullName evidence="3">Mannose/cellobiose epimerase-like protein (N-acyl-D-glucosamine 2-epimerase family)</fullName>
    </submittedName>
</protein>
<dbReference type="EMBL" id="JAMZDX010000006">
    <property type="protein sequence ID" value="MCP2312832.1"/>
    <property type="molecule type" value="Genomic_DNA"/>
</dbReference>
<evidence type="ECO:0000256" key="1">
    <source>
        <dbReference type="ARBA" id="ARBA00008558"/>
    </source>
</evidence>
<dbReference type="PANTHER" id="PTHR15108">
    <property type="entry name" value="N-ACYLGLUCOSAMINE-2-EPIMERASE"/>
    <property type="match status" value="1"/>
</dbReference>
<evidence type="ECO:0000313" key="3">
    <source>
        <dbReference type="EMBL" id="MCP2312832.1"/>
    </source>
</evidence>